<evidence type="ECO:0000256" key="1">
    <source>
        <dbReference type="SAM" id="Phobius"/>
    </source>
</evidence>
<accession>A0A2V1GX77</accession>
<reference evidence="2 3" key="1">
    <citation type="submission" date="2018-04" db="EMBL/GenBank/DDBJ databases">
        <title>Thalassorhabdus spongiae gen. nov., sp. nov., isolated from a marine sponge in South-West Iceland.</title>
        <authorList>
            <person name="Knobloch S."/>
            <person name="Daussin A."/>
            <person name="Johannsson R."/>
            <person name="Marteinsson V.T."/>
        </authorList>
    </citation>
    <scope>NUCLEOTIDE SEQUENCE [LARGE SCALE GENOMIC DNA]</scope>
    <source>
        <strain evidence="2 3">Hp12</strain>
    </source>
</reference>
<keyword evidence="1" id="KW-0472">Membrane</keyword>
<feature type="transmembrane region" description="Helical" evidence="1">
    <location>
        <begin position="80"/>
        <end position="98"/>
    </location>
</feature>
<keyword evidence="1" id="KW-0812">Transmembrane</keyword>
<proteinExistence type="predicted"/>
<sequence>MGRYVKGSYLFSIGLFVFLLMSAGIFYFADDGGAFEHYAVAFLWAVLAKFFVEKLLGRPMKYLHFMDIPARPDSEKHRNTILIIWFSIACFFSYLIAFK</sequence>
<gene>
    <name evidence="2" type="ORF">DC094_11460</name>
</gene>
<comment type="caution">
    <text evidence="2">The sequence shown here is derived from an EMBL/GenBank/DDBJ whole genome shotgun (WGS) entry which is preliminary data.</text>
</comment>
<name>A0A2V1GX77_9GAMM</name>
<dbReference type="EMBL" id="QDDL01000004">
    <property type="protein sequence ID" value="PVZ68864.1"/>
    <property type="molecule type" value="Genomic_DNA"/>
</dbReference>
<dbReference type="AlphaFoldDB" id="A0A2V1GX77"/>
<organism evidence="2 3">
    <name type="scientific">Pelagibaculum spongiae</name>
    <dbReference type="NCBI Taxonomy" id="2080658"/>
    <lineage>
        <taxon>Bacteria</taxon>
        <taxon>Pseudomonadati</taxon>
        <taxon>Pseudomonadota</taxon>
        <taxon>Gammaproteobacteria</taxon>
        <taxon>Oceanospirillales</taxon>
        <taxon>Pelagibaculum</taxon>
    </lineage>
</organism>
<keyword evidence="1" id="KW-1133">Transmembrane helix</keyword>
<evidence type="ECO:0000313" key="2">
    <source>
        <dbReference type="EMBL" id="PVZ68864.1"/>
    </source>
</evidence>
<protein>
    <submittedName>
        <fullName evidence="2">Uncharacterized protein</fullName>
    </submittedName>
</protein>
<evidence type="ECO:0000313" key="3">
    <source>
        <dbReference type="Proteomes" id="UP000244906"/>
    </source>
</evidence>
<dbReference type="Proteomes" id="UP000244906">
    <property type="component" value="Unassembled WGS sequence"/>
</dbReference>
<feature type="transmembrane region" description="Helical" evidence="1">
    <location>
        <begin position="35"/>
        <end position="52"/>
    </location>
</feature>
<keyword evidence="3" id="KW-1185">Reference proteome</keyword>
<feature type="transmembrane region" description="Helical" evidence="1">
    <location>
        <begin position="7"/>
        <end position="29"/>
    </location>
</feature>